<evidence type="ECO:0000259" key="5">
    <source>
        <dbReference type="PROSITE" id="PS51858"/>
    </source>
</evidence>
<feature type="compositionally biased region" description="Low complexity" evidence="4">
    <location>
        <begin position="360"/>
        <end position="374"/>
    </location>
</feature>
<feature type="domain" description="PPPDE" evidence="5">
    <location>
        <begin position="3"/>
        <end position="143"/>
    </location>
</feature>
<keyword evidence="2" id="KW-0645">Protease</keyword>
<dbReference type="Proteomes" id="UP001230188">
    <property type="component" value="Unassembled WGS sequence"/>
</dbReference>
<dbReference type="GO" id="GO:0070646">
    <property type="term" value="P:protein modification by small protein removal"/>
    <property type="evidence" value="ECO:0007669"/>
    <property type="project" value="TreeGrafter"/>
</dbReference>
<dbReference type="GO" id="GO:0008233">
    <property type="term" value="F:peptidase activity"/>
    <property type="evidence" value="ECO:0007669"/>
    <property type="project" value="UniProtKB-KW"/>
</dbReference>
<name>A0AAD7XPW3_9STRA</name>
<dbReference type="PROSITE" id="PS51858">
    <property type="entry name" value="PPPDE"/>
    <property type="match status" value="1"/>
</dbReference>
<evidence type="ECO:0000313" key="6">
    <source>
        <dbReference type="EMBL" id="KAJ8609404.1"/>
    </source>
</evidence>
<dbReference type="Gene3D" id="3.90.1720.30">
    <property type="entry name" value="PPPDE domains"/>
    <property type="match status" value="1"/>
</dbReference>
<dbReference type="InterPro" id="IPR008580">
    <property type="entry name" value="PPPDE_dom"/>
</dbReference>
<dbReference type="PANTHER" id="PTHR12378:SF7">
    <property type="entry name" value="DESUMOYLATING ISOPEPTIDASE 1"/>
    <property type="match status" value="1"/>
</dbReference>
<evidence type="ECO:0000256" key="1">
    <source>
        <dbReference type="ARBA" id="ARBA00008140"/>
    </source>
</evidence>
<dbReference type="SUPFAM" id="SSF143503">
    <property type="entry name" value="PUG domain-like"/>
    <property type="match status" value="1"/>
</dbReference>
<dbReference type="CDD" id="cd09212">
    <property type="entry name" value="PUB"/>
    <property type="match status" value="1"/>
</dbReference>
<accession>A0AAD7XPW3</accession>
<dbReference type="AlphaFoldDB" id="A0AAD7XPW3"/>
<dbReference type="SMART" id="SM00580">
    <property type="entry name" value="PUG"/>
    <property type="match status" value="1"/>
</dbReference>
<evidence type="ECO:0000256" key="3">
    <source>
        <dbReference type="ARBA" id="ARBA00022801"/>
    </source>
</evidence>
<comment type="similarity">
    <text evidence="1">Belongs to the DeSI family.</text>
</comment>
<dbReference type="SMART" id="SM01179">
    <property type="entry name" value="DUF862"/>
    <property type="match status" value="1"/>
</dbReference>
<gene>
    <name evidence="6" type="ORF">CTAYLR_009084</name>
</gene>
<evidence type="ECO:0000313" key="7">
    <source>
        <dbReference type="Proteomes" id="UP001230188"/>
    </source>
</evidence>
<dbReference type="Gene3D" id="1.20.58.2190">
    <property type="match status" value="1"/>
</dbReference>
<dbReference type="Pfam" id="PF05903">
    <property type="entry name" value="Peptidase_C97"/>
    <property type="match status" value="1"/>
</dbReference>
<comment type="caution">
    <text evidence="6">The sequence shown here is derived from an EMBL/GenBank/DDBJ whole genome shotgun (WGS) entry which is preliminary data.</text>
</comment>
<dbReference type="GO" id="GO:0006508">
    <property type="term" value="P:proteolysis"/>
    <property type="evidence" value="ECO:0007669"/>
    <property type="project" value="UniProtKB-KW"/>
</dbReference>
<dbReference type="EMBL" id="JAQMWT010000140">
    <property type="protein sequence ID" value="KAJ8609404.1"/>
    <property type="molecule type" value="Genomic_DNA"/>
</dbReference>
<evidence type="ECO:0000256" key="2">
    <source>
        <dbReference type="ARBA" id="ARBA00022670"/>
    </source>
</evidence>
<keyword evidence="3" id="KW-0378">Hydrolase</keyword>
<dbReference type="InterPro" id="IPR042266">
    <property type="entry name" value="PPPDE_sf"/>
</dbReference>
<reference evidence="6" key="1">
    <citation type="submission" date="2023-01" db="EMBL/GenBank/DDBJ databases">
        <title>Metagenome sequencing of chrysophaentin producing Chrysophaeum taylorii.</title>
        <authorList>
            <person name="Davison J."/>
            <person name="Bewley C."/>
        </authorList>
    </citation>
    <scope>NUCLEOTIDE SEQUENCE</scope>
    <source>
        <strain evidence="6">NIES-1699</strain>
    </source>
</reference>
<dbReference type="PANTHER" id="PTHR12378">
    <property type="entry name" value="DESUMOYLATING ISOPEPTIDASE"/>
    <property type="match status" value="1"/>
</dbReference>
<proteinExistence type="inferred from homology"/>
<evidence type="ECO:0000256" key="4">
    <source>
        <dbReference type="SAM" id="MobiDB-lite"/>
    </source>
</evidence>
<organism evidence="6 7">
    <name type="scientific">Chrysophaeum taylorii</name>
    <dbReference type="NCBI Taxonomy" id="2483200"/>
    <lineage>
        <taxon>Eukaryota</taxon>
        <taxon>Sar</taxon>
        <taxon>Stramenopiles</taxon>
        <taxon>Ochrophyta</taxon>
        <taxon>Pelagophyceae</taxon>
        <taxon>Pelagomonadales</taxon>
        <taxon>Pelagomonadaceae</taxon>
        <taxon>Chrysophaeum</taxon>
    </lineage>
</organism>
<keyword evidence="7" id="KW-1185">Reference proteome</keyword>
<protein>
    <recommendedName>
        <fullName evidence="5">PPPDE domain-containing protein</fullName>
    </recommendedName>
</protein>
<dbReference type="InterPro" id="IPR036339">
    <property type="entry name" value="PUB-like_dom_sf"/>
</dbReference>
<feature type="region of interest" description="Disordered" evidence="4">
    <location>
        <begin position="359"/>
        <end position="395"/>
    </location>
</feature>
<sequence length="395" mass="42709">MVNKVELAVYDLSLGLASKLSESVLGKKVELVPHTGIRVWGIEYFFGGDGIRRVAVSQIEATLGLKVSKVLDLGETNKSKQELEEFLRKGTEPYDLVTNNCNHWSNACALFLVGGEGVPRWMLDLPKELLASPLGKLLEPVLGQSQQRLSTVSLTLRFTDGTSEEARLPTSATVADVSEHRVVYMGKVLSPETKLQTIADGGTLVVAGPSSAGTVLSSLDLPVLKTLSKICGNVIANPTNEKYRTLKGDNPTFQRKVGKHAAAIKVLERAGFGKKENDRIFVLEPSAAAWEPLNKTKHAIDAEIAKRTSSPPQDTTNLLAQLGDLVSQNPNLAAMMQSVSQNPELATAMQTAAGQLMAANPSLQPPSSNQNNNSEDQMTEDEALMEAIRRSLREQ</sequence>
<dbReference type="InterPro" id="IPR018997">
    <property type="entry name" value="PUB_domain"/>
</dbReference>
<dbReference type="Pfam" id="PF09409">
    <property type="entry name" value="PUB"/>
    <property type="match status" value="1"/>
</dbReference>